<dbReference type="SUPFAM" id="SSF58050">
    <property type="entry name" value="N-terminal coiled coil domain from apc"/>
    <property type="match status" value="1"/>
</dbReference>
<organism evidence="4 5">
    <name type="scientific">Myripristis murdjan</name>
    <name type="common">pinecone soldierfish</name>
    <dbReference type="NCBI Taxonomy" id="586833"/>
    <lineage>
        <taxon>Eukaryota</taxon>
        <taxon>Metazoa</taxon>
        <taxon>Chordata</taxon>
        <taxon>Craniata</taxon>
        <taxon>Vertebrata</taxon>
        <taxon>Euteleostomi</taxon>
        <taxon>Actinopterygii</taxon>
        <taxon>Neopterygii</taxon>
        <taxon>Teleostei</taxon>
        <taxon>Neoteleostei</taxon>
        <taxon>Acanthomorphata</taxon>
        <taxon>Holocentriformes</taxon>
        <taxon>Holocentridae</taxon>
        <taxon>Myripristis</taxon>
    </lineage>
</organism>
<dbReference type="GO" id="GO:0001708">
    <property type="term" value="P:cell fate specification"/>
    <property type="evidence" value="ECO:0007669"/>
    <property type="project" value="TreeGrafter"/>
</dbReference>
<evidence type="ECO:0000256" key="1">
    <source>
        <dbReference type="SAM" id="Coils"/>
    </source>
</evidence>
<dbReference type="SUPFAM" id="SSF82931">
    <property type="entry name" value="Tumor suppressor gene product Apc"/>
    <property type="match status" value="1"/>
</dbReference>
<reference evidence="4" key="1">
    <citation type="submission" date="2019-06" db="EMBL/GenBank/DDBJ databases">
        <authorList>
            <consortium name="Wellcome Sanger Institute Data Sharing"/>
        </authorList>
    </citation>
    <scope>NUCLEOTIDE SEQUENCE [LARGE SCALE GENOMIC DNA]</scope>
</reference>
<name>A0A667YJN5_9TELE</name>
<reference evidence="4" key="3">
    <citation type="submission" date="2025-09" db="UniProtKB">
        <authorList>
            <consortium name="Ensembl"/>
        </authorList>
    </citation>
    <scope>IDENTIFICATION</scope>
</reference>
<feature type="coiled-coil region" evidence="1">
    <location>
        <begin position="7"/>
        <end position="62"/>
    </location>
</feature>
<feature type="compositionally biased region" description="Low complexity" evidence="2">
    <location>
        <begin position="94"/>
        <end position="116"/>
    </location>
</feature>
<sequence>MAAAASYDQLLRQVEVLKMENSNLRQELQDNSTHLSKLETEASNMKEVLKQLQGTIEEEASEAGGSQLELIERLKEMSLEPSGFKPRAKPPGGPSSSSSSASSASGSGSGCGAAAAFPRRGPLPDGGPGHGAPPYLEELEKERSLLLAELEKEEKEKDWYYTQLQNLTKRIDSLPLTENVKHFTSLIFIINTACFLFLFEQLLNFNH</sequence>
<dbReference type="GO" id="GO:0030877">
    <property type="term" value="C:beta-catenin destruction complex"/>
    <property type="evidence" value="ECO:0007669"/>
    <property type="project" value="TreeGrafter"/>
</dbReference>
<feature type="coiled-coil region" evidence="1">
    <location>
        <begin position="136"/>
        <end position="170"/>
    </location>
</feature>
<dbReference type="GO" id="GO:0016477">
    <property type="term" value="P:cell migration"/>
    <property type="evidence" value="ECO:0007669"/>
    <property type="project" value="TreeGrafter"/>
</dbReference>
<dbReference type="GO" id="GO:0007389">
    <property type="term" value="P:pattern specification process"/>
    <property type="evidence" value="ECO:0007669"/>
    <property type="project" value="TreeGrafter"/>
</dbReference>
<dbReference type="Proteomes" id="UP000472263">
    <property type="component" value="Chromosome 12"/>
</dbReference>
<dbReference type="Pfam" id="PF11414">
    <property type="entry name" value="Suppressor_APC"/>
    <property type="match status" value="1"/>
</dbReference>
<dbReference type="InterPro" id="IPR032038">
    <property type="entry name" value="APC_N"/>
</dbReference>
<dbReference type="GeneTree" id="ENSGT00530000063749"/>
<dbReference type="GO" id="GO:0007026">
    <property type="term" value="P:negative regulation of microtubule depolymerization"/>
    <property type="evidence" value="ECO:0007669"/>
    <property type="project" value="TreeGrafter"/>
</dbReference>
<dbReference type="Gene3D" id="1.10.287.450">
    <property type="entry name" value="Helix hairpin bin"/>
    <property type="match status" value="1"/>
</dbReference>
<feature type="region of interest" description="Disordered" evidence="2">
    <location>
        <begin position="81"/>
        <end position="135"/>
    </location>
</feature>
<dbReference type="InterPro" id="IPR026831">
    <property type="entry name" value="APC_dom"/>
</dbReference>
<dbReference type="GO" id="GO:0008013">
    <property type="term" value="F:beta-catenin binding"/>
    <property type="evidence" value="ECO:0007669"/>
    <property type="project" value="InterPro"/>
</dbReference>
<dbReference type="GO" id="GO:0005881">
    <property type="term" value="C:cytoplasmic microtubule"/>
    <property type="evidence" value="ECO:0007669"/>
    <property type="project" value="TreeGrafter"/>
</dbReference>
<evidence type="ECO:0000313" key="5">
    <source>
        <dbReference type="Proteomes" id="UP000472263"/>
    </source>
</evidence>
<evidence type="ECO:0000259" key="3">
    <source>
        <dbReference type="Pfam" id="PF16689"/>
    </source>
</evidence>
<accession>A0A667YJN5</accession>
<dbReference type="InParanoid" id="A0A667YJN5"/>
<keyword evidence="5" id="KW-1185">Reference proteome</keyword>
<evidence type="ECO:0000256" key="2">
    <source>
        <dbReference type="SAM" id="MobiDB-lite"/>
    </source>
</evidence>
<proteinExistence type="predicted"/>
<dbReference type="InterPro" id="IPR036149">
    <property type="entry name" value="APC_N_sf"/>
</dbReference>
<dbReference type="GO" id="GO:0016342">
    <property type="term" value="C:catenin complex"/>
    <property type="evidence" value="ECO:0007669"/>
    <property type="project" value="TreeGrafter"/>
</dbReference>
<dbReference type="GO" id="GO:0090090">
    <property type="term" value="P:negative regulation of canonical Wnt signaling pathway"/>
    <property type="evidence" value="ECO:0007669"/>
    <property type="project" value="TreeGrafter"/>
</dbReference>
<dbReference type="Pfam" id="PF16689">
    <property type="entry name" value="APC_N_CC"/>
    <property type="match status" value="1"/>
</dbReference>
<feature type="domain" description="Adenomatous polyposis coli N-terminal dimerisation" evidence="3">
    <location>
        <begin position="5"/>
        <end position="56"/>
    </location>
</feature>
<dbReference type="PANTHER" id="PTHR12607:SF11">
    <property type="entry name" value="ADENOMATOUS POLYPOSIS COLI PROTEIN"/>
    <property type="match status" value="1"/>
</dbReference>
<dbReference type="GO" id="GO:0007399">
    <property type="term" value="P:nervous system development"/>
    <property type="evidence" value="ECO:0007669"/>
    <property type="project" value="TreeGrafter"/>
</dbReference>
<keyword evidence="1" id="KW-0175">Coiled coil</keyword>
<dbReference type="InterPro" id="IPR026818">
    <property type="entry name" value="Apc_fam"/>
</dbReference>
<dbReference type="PANTHER" id="PTHR12607">
    <property type="entry name" value="ADENOMATOUS POLYPOSIS COLI PROTEIN FAMILY"/>
    <property type="match status" value="1"/>
</dbReference>
<evidence type="ECO:0000313" key="4">
    <source>
        <dbReference type="Ensembl" id="ENSMMDP00005024064.1"/>
    </source>
</evidence>
<dbReference type="Gene3D" id="1.20.5.10">
    <property type="match status" value="1"/>
</dbReference>
<dbReference type="GO" id="GO:0008017">
    <property type="term" value="F:microtubule binding"/>
    <property type="evidence" value="ECO:0007669"/>
    <property type="project" value="TreeGrafter"/>
</dbReference>
<dbReference type="Ensembl" id="ENSMMDT00005024583.1">
    <property type="protein sequence ID" value="ENSMMDP00005024064.1"/>
    <property type="gene ID" value="ENSMMDG00005011599.1"/>
</dbReference>
<dbReference type="GO" id="GO:0045295">
    <property type="term" value="F:gamma-catenin binding"/>
    <property type="evidence" value="ECO:0007669"/>
    <property type="project" value="TreeGrafter"/>
</dbReference>
<dbReference type="AlphaFoldDB" id="A0A667YJN5"/>
<reference evidence="4" key="2">
    <citation type="submission" date="2025-08" db="UniProtKB">
        <authorList>
            <consortium name="Ensembl"/>
        </authorList>
    </citation>
    <scope>IDENTIFICATION</scope>
</reference>
<protein>
    <recommendedName>
        <fullName evidence="3">Adenomatous polyposis coli N-terminal dimerisation domain-containing protein</fullName>
    </recommendedName>
</protein>